<proteinExistence type="predicted"/>
<comment type="caution">
    <text evidence="1">The sequence shown here is derived from an EMBL/GenBank/DDBJ whole genome shotgun (WGS) entry which is preliminary data.</text>
</comment>
<dbReference type="RefSeq" id="WP_006712624.1">
    <property type="nucleotide sequence ID" value="NZ_AEEC02000028.1"/>
</dbReference>
<evidence type="ECO:0000313" key="2">
    <source>
        <dbReference type="Proteomes" id="UP000006772"/>
    </source>
</evidence>
<organism evidence="1 2">
    <name type="scientific">Herbaspirillum frisingense GSF30</name>
    <dbReference type="NCBI Taxonomy" id="864073"/>
    <lineage>
        <taxon>Bacteria</taxon>
        <taxon>Pseudomonadati</taxon>
        <taxon>Pseudomonadota</taxon>
        <taxon>Betaproteobacteria</taxon>
        <taxon>Burkholderiales</taxon>
        <taxon>Oxalobacteraceae</taxon>
        <taxon>Herbaspirillum</taxon>
    </lineage>
</organism>
<reference evidence="1 2" key="1">
    <citation type="journal article" date="2013" name="Front. Microbiol.">
        <title>The genome of the endophytic bacterium H. frisingense GSF30(T) identifies diverse strategies in the Herbaspirillum genus to interact with plants.</title>
        <authorList>
            <person name="Straub D."/>
            <person name="Rothballer M."/>
            <person name="Hartmann A."/>
            <person name="Ludewig U."/>
        </authorList>
    </citation>
    <scope>NUCLEOTIDE SEQUENCE [LARGE SCALE GENOMIC DNA]</scope>
    <source>
        <strain evidence="1 2">GSF30</strain>
    </source>
</reference>
<accession>A0AAI9N2F9</accession>
<dbReference type="Proteomes" id="UP000006772">
    <property type="component" value="Unassembled WGS sequence"/>
</dbReference>
<evidence type="ECO:0000313" key="1">
    <source>
        <dbReference type="EMBL" id="EOA03380.1"/>
    </source>
</evidence>
<dbReference type="EMBL" id="AEEC02000028">
    <property type="protein sequence ID" value="EOA03380.1"/>
    <property type="molecule type" value="Genomic_DNA"/>
</dbReference>
<sequence length="140" mass="15482">MLSRSTLMFVSAFLIFAIYLGLSGGHKVDCGRFDYTERLNGGSKEILGQQYIITICGSGTGNGGLYADDPPDVAEIKVLDRAGHVLVRRYLTIEWDNPLGHRALSIDHAGINYQDDADQKNYVIPVPPSFSEQLKAKFLF</sequence>
<protein>
    <submittedName>
        <fullName evidence="1">Uncharacterized protein</fullName>
    </submittedName>
</protein>
<dbReference type="AlphaFoldDB" id="A0AAI9N2F9"/>
<gene>
    <name evidence="1" type="ORF">HFRIS_017699</name>
</gene>
<name>A0AAI9N2F9_9BURK</name>